<dbReference type="Proteomes" id="UP000824881">
    <property type="component" value="Unassembled WGS sequence"/>
</dbReference>
<keyword evidence="2" id="KW-1185">Reference proteome</keyword>
<accession>A0ACB7IN47</accession>
<organism evidence="1 2">
    <name type="scientific">Pleurotus cornucopiae</name>
    <name type="common">Cornucopia mushroom</name>
    <dbReference type="NCBI Taxonomy" id="5321"/>
    <lineage>
        <taxon>Eukaryota</taxon>
        <taxon>Fungi</taxon>
        <taxon>Dikarya</taxon>
        <taxon>Basidiomycota</taxon>
        <taxon>Agaricomycotina</taxon>
        <taxon>Agaricomycetes</taxon>
        <taxon>Agaricomycetidae</taxon>
        <taxon>Agaricales</taxon>
        <taxon>Pleurotineae</taxon>
        <taxon>Pleurotaceae</taxon>
        <taxon>Pleurotus</taxon>
    </lineage>
</organism>
<dbReference type="EMBL" id="WQMT02000009">
    <property type="protein sequence ID" value="KAG9219355.1"/>
    <property type="molecule type" value="Genomic_DNA"/>
</dbReference>
<gene>
    <name evidence="1" type="ORF">CCMSSC00406_0001765</name>
</gene>
<evidence type="ECO:0000313" key="1">
    <source>
        <dbReference type="EMBL" id="KAG9219355.1"/>
    </source>
</evidence>
<comment type="caution">
    <text evidence="1">The sequence shown here is derived from an EMBL/GenBank/DDBJ whole genome shotgun (WGS) entry which is preliminary data.</text>
</comment>
<name>A0ACB7IN47_PLECO</name>
<evidence type="ECO:0000313" key="2">
    <source>
        <dbReference type="Proteomes" id="UP000824881"/>
    </source>
</evidence>
<protein>
    <submittedName>
        <fullName evidence="1">Uncharacterized protein</fullName>
    </submittedName>
</protein>
<proteinExistence type="predicted"/>
<reference evidence="1 2" key="1">
    <citation type="journal article" date="2021" name="Appl. Environ. Microbiol.">
        <title>Genetic linkage and physical mapping for an oyster mushroom Pleurotus cornucopiae and QTL analysis for the trait cap color.</title>
        <authorList>
            <person name="Zhang Y."/>
            <person name="Gao W."/>
            <person name="Sonnenberg A."/>
            <person name="Chen Q."/>
            <person name="Zhang J."/>
            <person name="Huang C."/>
        </authorList>
    </citation>
    <scope>NUCLEOTIDE SEQUENCE [LARGE SCALE GENOMIC DNA]</scope>
    <source>
        <strain evidence="1">CCMSSC00406</strain>
    </source>
</reference>
<sequence>MAAKRSATKNKAPEPSRRQSTLHAHFTRRRRSPSLEKDPDIPASMVQDAMHPASQPPLTQDSDYNEDASLLLETRSDIPHDAESSDGDFAAELNTQSTTASDTDILAQYPSSPLPSLPVSPQTSASSSPEIVLVNLPEPPPPLPRPRLHPFFTRKAAKASEVPPELIHVVDDDDDVVPKTSVPLREPSIEITGPSPPPNPSSQGLRYESPILVDSSPIKPSGPLGSLPSKPTLRVTPATKGTSLPPQKVHPMFTPRPANLREPSPLVPDRTVQRPAPFPDADSQHVRGSLSGFSSRPHGIPKKDAAKARSQSQSPSSPSALSSLIKGDSHIELPSKTLLIQSEYVPEEQEAYLASIPKAHVQTHPAIGRIVASLNQDTASLRPVPPSSSQMLWSDRWRPSHADEVLGNEQSALYLRDWLSALQLQITSILPSTARGDSKQASGLKSTSKSKKPTERRGIKRPRVIRAVDRKKSRKKRRIDEEDDNDWIVADDIPEADLFPEDDEEDLQSTRRIYRQESVPIEHTPPSSQPVYKFDSLSNTILLTGPSGVGKTAAVYACAEELGWDVFEVYPGIGKRGGTNLDNLVGEVGKSHLVGTSMRRHADTNVGAEKKSPNLFLRKKSGKMKTIDSEEEDNSTPFNNGTPSNDLGFLTDSPTGETLGSGEVRQSIVLLEEVDILFRDDTNFWPVVTNFIKDCKRPVICTCNDPSLVPVDDLPLQAALQFVHPDPDITVSYLQALCCAEGTLVDRASLARLYESEHPIDDVDIHDSKVTGTTSIFPHFDVRRTINSLQLWLSGSGNPARSAQGIYCDQSLEDLMFSGNVAGASEDADSQSLRAPFHAEFLSYLDSHLVRHPTDSVEALWHNTTELSHDDEIGHTVLVSPSRPLSVHDGLGMYDRDTLIAEGAIRCARGMLKTIVDQGMFRPRGLAGSNTAAAVYSAPRVWAPESWGENDAEQSRHAVVHNDLGPFMTELSSLSRPPSGPAHHDRASNKEQSLVPLELLQNQRRGSITDPSLHAASPPNFRHHQNDQQQHDPLLSKSDSRPPPSFVFGDATPHRPDSEQIRKLLRSPSGDSSDNRGREEQQGSYASASRSLPSPATEASRTSNDSDRMMVDEIRQGGEQQMGSSRDILRGPQHFDYNMRRHSIAVGQDAHSQSGTIGTKRKMSTDRGAFPPVGEEIDPQLGGPGIPSIMEMEADAPHPKRRNSVNPLAMAQMSLNDRRNSTDARAGPPQWWANERRDSNPPMLQNVPPPGMSGYHPGFSGDNQPHGRPPASIASFSWNANHPTDHVPPMPMSNDGESNIGGPPRPGDSSNPPSQLAMMPPMTYMPDRRMSVPNTLTNPAPTTTRVLRSRSRPPSRMRGSDGDSPNQSAASPTQDADFSAAQHSPQPSSSGKKDQGSTPYSRSPELRISHKLAERKRRKEMKELFDELRDQLPADRGMKASKWEILSKAIDFVTQLKQSHQDMAREIEMLRQELDAVRQGGMPSFAPGAPTHVVYAQGPPPTSYPPPNQQHPPLQQHGSQPISRPGSSQNVYSAPSQQPGQNGISRPEGPS</sequence>